<proteinExistence type="predicted"/>
<organism evidence="1 2">
    <name type="scientific">Paracoccus onchidii</name>
    <dbReference type="NCBI Taxonomy" id="3017813"/>
    <lineage>
        <taxon>Bacteria</taxon>
        <taxon>Pseudomonadati</taxon>
        <taxon>Pseudomonadota</taxon>
        <taxon>Alphaproteobacteria</taxon>
        <taxon>Rhodobacterales</taxon>
        <taxon>Paracoccaceae</taxon>
        <taxon>Paracoccus</taxon>
    </lineage>
</organism>
<keyword evidence="2" id="KW-1185">Reference proteome</keyword>
<dbReference type="RefSeq" id="WP_271890658.1">
    <property type="nucleotide sequence ID" value="NZ_JAQBIE010000041.1"/>
</dbReference>
<sequence>MANTCHNATGVPAARFSNAHGETDASITNLLGLATALRDIASETNAIDHAHRDAAPLAALIQCVEEKAKEVARLHEIAFRVYSAEKSEAV</sequence>
<gene>
    <name evidence="1" type="ORF">PAF17_18995</name>
</gene>
<dbReference type="Proteomes" id="UP001165641">
    <property type="component" value="Unassembled WGS sequence"/>
</dbReference>
<comment type="caution">
    <text evidence="1">The sequence shown here is derived from an EMBL/GenBank/DDBJ whole genome shotgun (WGS) entry which is preliminary data.</text>
</comment>
<evidence type="ECO:0000313" key="1">
    <source>
        <dbReference type="EMBL" id="MDB6179562.1"/>
    </source>
</evidence>
<reference evidence="1" key="1">
    <citation type="submission" date="2022-12" db="EMBL/GenBank/DDBJ databases">
        <title>Paracoccus onchidii sp. nov., isolated from a marine invertebrate from the South China Sea.</title>
        <authorList>
            <person name="Xu S."/>
            <person name="Liu Z."/>
            <person name="Xu Y."/>
        </authorList>
    </citation>
    <scope>NUCLEOTIDE SEQUENCE</scope>
    <source>
        <strain evidence="1">Z330</strain>
    </source>
</reference>
<accession>A0ABT4ZJV3</accession>
<evidence type="ECO:0000313" key="2">
    <source>
        <dbReference type="Proteomes" id="UP001165641"/>
    </source>
</evidence>
<dbReference type="EMBL" id="JAQBIE010000041">
    <property type="protein sequence ID" value="MDB6179562.1"/>
    <property type="molecule type" value="Genomic_DNA"/>
</dbReference>
<name>A0ABT4ZJV3_9RHOB</name>
<protein>
    <submittedName>
        <fullName evidence="1">Uncharacterized protein</fullName>
    </submittedName>
</protein>